<dbReference type="Gene3D" id="2.130.10.30">
    <property type="entry name" value="Regulator of chromosome condensation 1/beta-lactamase-inhibitor protein II"/>
    <property type="match status" value="2"/>
</dbReference>
<dbReference type="Proteomes" id="UP001470230">
    <property type="component" value="Unassembled WGS sequence"/>
</dbReference>
<sequence length="385" mass="42090">MLYLCGYNESGPLGEESNNESTCGSPVICPIIKSHLDANSILSYSIYNNHAVYITKNNTIQGIGDNNLLQISPTLPDDEFDQFKEFVINDDQGQAWIPTSVACGSNYTLYIVTDPSDKNNTKVAYSFCSIQSKNPLFLNIGDLNAVALFAGCKNSAFIESNGGIVFIPDSHRESPNVPLEPYYLPTAEKAVSVGCCHEFVIALSDKGNVYYSPFVDGQKLTFSIVSELNGKSVIDISASFKHGFAVTESGQVFAYGSNYHGKLGLGMDVEEAEKFTHVDALKKFKIKRAYAGVEHSLFLTDEGQILACGSNSSGEIPGTSEPSEDDFYSIFDTKIRNVSFCIAGYSLSAIFKECEPPNCPNKRIVSDETQKDQNNEKKSKCCVLI</sequence>
<accession>A0ABR2JFF1</accession>
<dbReference type="InterPro" id="IPR028641">
    <property type="entry name" value="RCC2"/>
</dbReference>
<name>A0ABR2JFF1_9EUKA</name>
<dbReference type="InterPro" id="IPR000408">
    <property type="entry name" value="Reg_chr_condens"/>
</dbReference>
<dbReference type="EMBL" id="JAPFFF010000012">
    <property type="protein sequence ID" value="KAK8876501.1"/>
    <property type="molecule type" value="Genomic_DNA"/>
</dbReference>
<feature type="repeat" description="RCC1" evidence="1">
    <location>
        <begin position="250"/>
        <end position="302"/>
    </location>
</feature>
<protein>
    <submittedName>
        <fullName evidence="2">E3 ISG15--protein ligase herc5</fullName>
    </submittedName>
</protein>
<evidence type="ECO:0000313" key="3">
    <source>
        <dbReference type="Proteomes" id="UP001470230"/>
    </source>
</evidence>
<organism evidence="2 3">
    <name type="scientific">Tritrichomonas musculus</name>
    <dbReference type="NCBI Taxonomy" id="1915356"/>
    <lineage>
        <taxon>Eukaryota</taxon>
        <taxon>Metamonada</taxon>
        <taxon>Parabasalia</taxon>
        <taxon>Tritrichomonadida</taxon>
        <taxon>Tritrichomonadidae</taxon>
        <taxon>Tritrichomonas</taxon>
    </lineage>
</organism>
<keyword evidence="2" id="KW-0436">Ligase</keyword>
<dbReference type="PROSITE" id="PS50012">
    <property type="entry name" value="RCC1_3"/>
    <property type="match status" value="1"/>
</dbReference>
<comment type="caution">
    <text evidence="2">The sequence shown here is derived from an EMBL/GenBank/DDBJ whole genome shotgun (WGS) entry which is preliminary data.</text>
</comment>
<dbReference type="PANTHER" id="PTHR46207">
    <property type="entry name" value="PROTEIN RCC2"/>
    <property type="match status" value="1"/>
</dbReference>
<dbReference type="PANTHER" id="PTHR46207:SF1">
    <property type="entry name" value="PROTEIN RCC2"/>
    <property type="match status" value="1"/>
</dbReference>
<dbReference type="SUPFAM" id="SSF50985">
    <property type="entry name" value="RCC1/BLIP-II"/>
    <property type="match status" value="1"/>
</dbReference>
<dbReference type="InterPro" id="IPR009091">
    <property type="entry name" value="RCC1/BLIP-II"/>
</dbReference>
<reference evidence="2 3" key="1">
    <citation type="submission" date="2024-04" db="EMBL/GenBank/DDBJ databases">
        <title>Tritrichomonas musculus Genome.</title>
        <authorList>
            <person name="Alves-Ferreira E."/>
            <person name="Grigg M."/>
            <person name="Lorenzi H."/>
            <person name="Galac M."/>
        </authorList>
    </citation>
    <scope>NUCLEOTIDE SEQUENCE [LARGE SCALE GENOMIC DNA]</scope>
    <source>
        <strain evidence="2 3">EAF2021</strain>
    </source>
</reference>
<dbReference type="Pfam" id="PF13540">
    <property type="entry name" value="RCC1_2"/>
    <property type="match status" value="2"/>
</dbReference>
<dbReference type="GO" id="GO:0016874">
    <property type="term" value="F:ligase activity"/>
    <property type="evidence" value="ECO:0007669"/>
    <property type="project" value="UniProtKB-KW"/>
</dbReference>
<gene>
    <name evidence="2" type="ORF">M9Y10_006715</name>
</gene>
<evidence type="ECO:0000256" key="1">
    <source>
        <dbReference type="PROSITE-ProRule" id="PRU00235"/>
    </source>
</evidence>
<proteinExistence type="predicted"/>
<keyword evidence="3" id="KW-1185">Reference proteome</keyword>
<evidence type="ECO:0000313" key="2">
    <source>
        <dbReference type="EMBL" id="KAK8876501.1"/>
    </source>
</evidence>